<dbReference type="PANTHER" id="PTHR11138">
    <property type="entry name" value="METHIONYL-TRNA FORMYLTRANSFERASE"/>
    <property type="match status" value="1"/>
</dbReference>
<dbReference type="CDD" id="cd08646">
    <property type="entry name" value="FMT_core_Met-tRNA-FMT_N"/>
    <property type="match status" value="1"/>
</dbReference>
<protein>
    <recommendedName>
        <fullName evidence="2 5">Methionyl-tRNA formyltransferase</fullName>
        <ecNumber evidence="2 5">2.1.2.9</ecNumber>
    </recommendedName>
</protein>
<evidence type="ECO:0000259" key="7">
    <source>
        <dbReference type="Pfam" id="PF02911"/>
    </source>
</evidence>
<dbReference type="InterPro" id="IPR005793">
    <property type="entry name" value="Formyl_trans_C"/>
</dbReference>
<name>A0A3P4ASC1_THETH</name>
<dbReference type="RefSeq" id="WP_124105201.1">
    <property type="nucleotide sequence ID" value="NZ_LR027517.1"/>
</dbReference>
<dbReference type="GO" id="GO:0004479">
    <property type="term" value="F:methionyl-tRNA formyltransferase activity"/>
    <property type="evidence" value="ECO:0007669"/>
    <property type="project" value="UniProtKB-UniRule"/>
</dbReference>
<accession>A0A3P4ASC1</accession>
<evidence type="ECO:0000256" key="3">
    <source>
        <dbReference type="ARBA" id="ARBA00022679"/>
    </source>
</evidence>
<feature type="binding site" evidence="5">
    <location>
        <begin position="108"/>
        <end position="111"/>
    </location>
    <ligand>
        <name>(6S)-5,6,7,8-tetrahydrofolate</name>
        <dbReference type="ChEBI" id="CHEBI:57453"/>
    </ligand>
</feature>
<dbReference type="InterPro" id="IPR011034">
    <property type="entry name" value="Formyl_transferase-like_C_sf"/>
</dbReference>
<evidence type="ECO:0000256" key="1">
    <source>
        <dbReference type="ARBA" id="ARBA00010699"/>
    </source>
</evidence>
<dbReference type="SUPFAM" id="SSF50486">
    <property type="entry name" value="FMT C-terminal domain-like"/>
    <property type="match status" value="1"/>
</dbReference>
<gene>
    <name evidence="5 8" type="primary">fmt</name>
    <name evidence="8" type="ORF">TTHN1_01853</name>
</gene>
<dbReference type="EC" id="2.1.2.9" evidence="2 5"/>
<dbReference type="InterPro" id="IPR036477">
    <property type="entry name" value="Formyl_transf_N_sf"/>
</dbReference>
<evidence type="ECO:0000313" key="9">
    <source>
        <dbReference type="Proteomes" id="UP000279841"/>
    </source>
</evidence>
<keyword evidence="3 5" id="KW-0808">Transferase</keyword>
<proteinExistence type="inferred from homology"/>
<feature type="domain" description="Formyl transferase N-terminal" evidence="6">
    <location>
        <begin position="1"/>
        <end position="179"/>
    </location>
</feature>
<dbReference type="InterPro" id="IPR005794">
    <property type="entry name" value="Fmt"/>
</dbReference>
<evidence type="ECO:0000256" key="2">
    <source>
        <dbReference type="ARBA" id="ARBA00012261"/>
    </source>
</evidence>
<organism evidence="8 9">
    <name type="scientific">Thermus thermophilus</name>
    <dbReference type="NCBI Taxonomy" id="274"/>
    <lineage>
        <taxon>Bacteria</taxon>
        <taxon>Thermotogati</taxon>
        <taxon>Deinococcota</taxon>
        <taxon>Deinococci</taxon>
        <taxon>Thermales</taxon>
        <taxon>Thermaceae</taxon>
        <taxon>Thermus</taxon>
    </lineage>
</organism>
<evidence type="ECO:0000256" key="4">
    <source>
        <dbReference type="ARBA" id="ARBA00022917"/>
    </source>
</evidence>
<sequence>MRVAFFGTPLWAVPVLDALRKRHQVVLVVSQPDKPQGRGLKPAPSPVARYAEAEGLPLLRPARLREEAFLEALRRAAPEVAVVAAYGKLIPKEALDIPLHGFLNLHPSLLPKYRGAAPVQRALLAGERETGVSIMRLDEGLDTGPLYAVWRTPILPDEDAVALGNRLRDKGVELLLEVLERLPELTPRPQEGEASYAPPLTKEEGRLDFGESAEALYRRHRAVQPWPGSYFFHRGRRVKALKLRPEPGEGEPGVVARVGPKGVAVGTASGLLLLEEVQPEGKRAMPAADWARGHGVAPGTRLGQV</sequence>
<dbReference type="AlphaFoldDB" id="A0A3P4ASC1"/>
<dbReference type="HAMAP" id="MF_00182">
    <property type="entry name" value="Formyl_trans"/>
    <property type="match status" value="1"/>
</dbReference>
<evidence type="ECO:0000313" key="8">
    <source>
        <dbReference type="EMBL" id="VCU54055.1"/>
    </source>
</evidence>
<evidence type="ECO:0000259" key="6">
    <source>
        <dbReference type="Pfam" id="PF00551"/>
    </source>
</evidence>
<dbReference type="InterPro" id="IPR002376">
    <property type="entry name" value="Formyl_transf_N"/>
</dbReference>
<dbReference type="Pfam" id="PF00551">
    <property type="entry name" value="Formyl_trans_N"/>
    <property type="match status" value="1"/>
</dbReference>
<dbReference type="PANTHER" id="PTHR11138:SF5">
    <property type="entry name" value="METHIONYL-TRNA FORMYLTRANSFERASE, MITOCHONDRIAL"/>
    <property type="match status" value="1"/>
</dbReference>
<comment type="catalytic activity">
    <reaction evidence="5">
        <text>L-methionyl-tRNA(fMet) + (6R)-10-formyltetrahydrofolate = N-formyl-L-methionyl-tRNA(fMet) + (6S)-5,6,7,8-tetrahydrofolate + H(+)</text>
        <dbReference type="Rhea" id="RHEA:24380"/>
        <dbReference type="Rhea" id="RHEA-COMP:9952"/>
        <dbReference type="Rhea" id="RHEA-COMP:9953"/>
        <dbReference type="ChEBI" id="CHEBI:15378"/>
        <dbReference type="ChEBI" id="CHEBI:57453"/>
        <dbReference type="ChEBI" id="CHEBI:78530"/>
        <dbReference type="ChEBI" id="CHEBI:78844"/>
        <dbReference type="ChEBI" id="CHEBI:195366"/>
        <dbReference type="EC" id="2.1.2.9"/>
    </reaction>
</comment>
<feature type="domain" description="Formyl transferase C-terminal" evidence="7">
    <location>
        <begin position="200"/>
        <end position="294"/>
    </location>
</feature>
<reference evidence="8 9" key="1">
    <citation type="submission" date="2018-10" db="EMBL/GenBank/DDBJ databases">
        <authorList>
            <person name="Peiro R."/>
            <person name="Begona"/>
            <person name="Cbmso G."/>
            <person name="Lopez M."/>
            <person name="Gonzalez S."/>
            <person name="Sacristan E."/>
            <person name="Castillo E."/>
        </authorList>
    </citation>
    <scope>NUCLEOTIDE SEQUENCE [LARGE SCALE GENOMIC DNA]</scope>
    <source>
        <strain evidence="8">TTHNAR1</strain>
    </source>
</reference>
<dbReference type="Gene3D" id="3.40.50.12230">
    <property type="match status" value="1"/>
</dbReference>
<dbReference type="CDD" id="cd08704">
    <property type="entry name" value="Met_tRNA_FMT_C"/>
    <property type="match status" value="1"/>
</dbReference>
<dbReference type="EMBL" id="LR027517">
    <property type="protein sequence ID" value="VCU54055.1"/>
    <property type="molecule type" value="Genomic_DNA"/>
</dbReference>
<keyword evidence="4 5" id="KW-0648">Protein biosynthesis</keyword>
<dbReference type="InterPro" id="IPR044135">
    <property type="entry name" value="Met-tRNA-FMT_C"/>
</dbReference>
<dbReference type="Pfam" id="PF02911">
    <property type="entry name" value="Formyl_trans_C"/>
    <property type="match status" value="1"/>
</dbReference>
<comment type="function">
    <text evidence="5">Attaches a formyl group to the free amino group of methionyl-tRNA(fMet). The formyl group appears to play a dual role in the initiator identity of N-formylmethionyl-tRNA by promoting its recognition by IF2 and preventing the misappropriation of this tRNA by the elongation apparatus.</text>
</comment>
<dbReference type="Proteomes" id="UP000279841">
    <property type="component" value="Chromosome"/>
</dbReference>
<dbReference type="SUPFAM" id="SSF53328">
    <property type="entry name" value="Formyltransferase"/>
    <property type="match status" value="1"/>
</dbReference>
<dbReference type="InterPro" id="IPR041711">
    <property type="entry name" value="Met-tRNA-FMT_N"/>
</dbReference>
<evidence type="ECO:0000256" key="5">
    <source>
        <dbReference type="HAMAP-Rule" id="MF_00182"/>
    </source>
</evidence>
<dbReference type="NCBIfam" id="TIGR00460">
    <property type="entry name" value="fmt"/>
    <property type="match status" value="1"/>
</dbReference>
<dbReference type="GO" id="GO:0005829">
    <property type="term" value="C:cytosol"/>
    <property type="evidence" value="ECO:0007669"/>
    <property type="project" value="TreeGrafter"/>
</dbReference>
<comment type="similarity">
    <text evidence="1 5">Belongs to the Fmt family.</text>
</comment>